<dbReference type="GeneID" id="17294128"/>
<dbReference type="EnsemblProtists" id="EKX37365">
    <property type="protein sequence ID" value="EKX37365"/>
    <property type="gene ID" value="GUITHDRAFT_116478"/>
</dbReference>
<proteinExistence type="inferred from homology"/>
<keyword evidence="10" id="KW-1185">Reference proteome</keyword>
<dbReference type="PROSITE" id="PS50054">
    <property type="entry name" value="TYR_PHOSPHATASE_DUAL"/>
    <property type="match status" value="1"/>
</dbReference>
<dbReference type="SUPFAM" id="SSF52799">
    <property type="entry name" value="(Phosphotyrosine protein) phosphatases II"/>
    <property type="match status" value="1"/>
</dbReference>
<feature type="region of interest" description="Disordered" evidence="5">
    <location>
        <begin position="327"/>
        <end position="375"/>
    </location>
</feature>
<dbReference type="InterPro" id="IPR016130">
    <property type="entry name" value="Tyr_Pase_AS"/>
</dbReference>
<keyword evidence="4" id="KW-0904">Protein phosphatase</keyword>
<dbReference type="OrthoDB" id="426001at2759"/>
<feature type="domain" description="Tyrosine-protein phosphatase" evidence="6">
    <location>
        <begin position="142"/>
        <end position="284"/>
    </location>
</feature>
<dbReference type="SMART" id="SM00195">
    <property type="entry name" value="DSPc"/>
    <property type="match status" value="1"/>
</dbReference>
<dbReference type="PANTHER" id="PTHR10159:SF530">
    <property type="entry name" value="DUAL SPECIFICITY PROTEIN PHOSPHATASE DDB_G0271350-RELATED"/>
    <property type="match status" value="1"/>
</dbReference>
<reference evidence="9" key="3">
    <citation type="submission" date="2015-06" db="UniProtKB">
        <authorList>
            <consortium name="EnsemblProtists"/>
        </authorList>
    </citation>
    <scope>IDENTIFICATION</scope>
</reference>
<comment type="similarity">
    <text evidence="1">Belongs to the protein-tyrosine phosphatase family. Non-receptor class dual specificity subfamily.</text>
</comment>
<dbReference type="InterPro" id="IPR000387">
    <property type="entry name" value="Tyr_Pase_dom"/>
</dbReference>
<feature type="domain" description="Tyrosine specific protein phosphatases" evidence="7">
    <location>
        <begin position="203"/>
        <end position="263"/>
    </location>
</feature>
<dbReference type="PRINTS" id="PR01908">
    <property type="entry name" value="ADSPHPHTASE"/>
</dbReference>
<evidence type="ECO:0000313" key="10">
    <source>
        <dbReference type="Proteomes" id="UP000011087"/>
    </source>
</evidence>
<protein>
    <recommendedName>
        <fullName evidence="2">protein-tyrosine-phosphatase</fullName>
        <ecNumber evidence="2">3.1.3.48</ecNumber>
    </recommendedName>
</protein>
<evidence type="ECO:0000256" key="3">
    <source>
        <dbReference type="ARBA" id="ARBA00022801"/>
    </source>
</evidence>
<dbReference type="AlphaFoldDB" id="L1INI4"/>
<reference evidence="10" key="2">
    <citation type="submission" date="2012-11" db="EMBL/GenBank/DDBJ databases">
        <authorList>
            <person name="Kuo A."/>
            <person name="Curtis B.A."/>
            <person name="Tanifuji G."/>
            <person name="Burki F."/>
            <person name="Gruber A."/>
            <person name="Irimia M."/>
            <person name="Maruyama S."/>
            <person name="Arias M.C."/>
            <person name="Ball S.G."/>
            <person name="Gile G.H."/>
            <person name="Hirakawa Y."/>
            <person name="Hopkins J.F."/>
            <person name="Rensing S.A."/>
            <person name="Schmutz J."/>
            <person name="Symeonidi A."/>
            <person name="Elias M."/>
            <person name="Eveleigh R.J."/>
            <person name="Herman E.K."/>
            <person name="Klute M.J."/>
            <person name="Nakayama T."/>
            <person name="Obornik M."/>
            <person name="Reyes-Prieto A."/>
            <person name="Armbrust E.V."/>
            <person name="Aves S.J."/>
            <person name="Beiko R.G."/>
            <person name="Coutinho P."/>
            <person name="Dacks J.B."/>
            <person name="Durnford D.G."/>
            <person name="Fast N.M."/>
            <person name="Green B.R."/>
            <person name="Grisdale C."/>
            <person name="Hempe F."/>
            <person name="Henrissat B."/>
            <person name="Hoppner M.P."/>
            <person name="Ishida K.-I."/>
            <person name="Kim E."/>
            <person name="Koreny L."/>
            <person name="Kroth P.G."/>
            <person name="Liu Y."/>
            <person name="Malik S.-B."/>
            <person name="Maier U.G."/>
            <person name="McRose D."/>
            <person name="Mock T."/>
            <person name="Neilson J.A."/>
            <person name="Onodera N.T."/>
            <person name="Poole A.M."/>
            <person name="Pritham E.J."/>
            <person name="Richards T.A."/>
            <person name="Rocap G."/>
            <person name="Roy S.W."/>
            <person name="Sarai C."/>
            <person name="Schaack S."/>
            <person name="Shirato S."/>
            <person name="Slamovits C.H."/>
            <person name="Spencer D.F."/>
            <person name="Suzuki S."/>
            <person name="Worden A.Z."/>
            <person name="Zauner S."/>
            <person name="Barry K."/>
            <person name="Bell C."/>
            <person name="Bharti A.K."/>
            <person name="Crow J.A."/>
            <person name="Grimwood J."/>
            <person name="Kramer R."/>
            <person name="Lindquist E."/>
            <person name="Lucas S."/>
            <person name="Salamov A."/>
            <person name="McFadden G.I."/>
            <person name="Lane C.E."/>
            <person name="Keeling P.J."/>
            <person name="Gray M.W."/>
            <person name="Grigoriev I.V."/>
            <person name="Archibald J.M."/>
        </authorList>
    </citation>
    <scope>NUCLEOTIDE SEQUENCE</scope>
    <source>
        <strain evidence="10">CCMP2712</strain>
    </source>
</reference>
<sequence length="375" mass="40362">MHIEGALSFPWGEGDDLEGVDNKPLDAMLVGSCLVVYDSRGDMVDSLGPATLFAQKLVDNSLVPEVGRIAGGIKAFQELKTCLVIDATGSNSDRPDSMESLGSRLSGAMTPKGASLPQAFPETKRRSTPRWKVTIDTPQEVPPAMVIQGLYIGNKTHAANLETLQRTGITHILNVSRDDSRLFENQIVYFNCFVADSVTSDVSQFFDSAYSFISEALDKPGNNVLVHCAGGVSRSTAIVASYIMRANHWSLSATLQAIRDKHPAAAPNCAFIHQLMLLEKSLGVTNPPAPSMPDTVAPAYSEASPNVSLKLPGDSLDPGMTWQDYAAASATPTPLSRKISGGAREETSWNDASRRRHDHDSTRNKARRCQSGFGG</sequence>
<evidence type="ECO:0000256" key="5">
    <source>
        <dbReference type="SAM" id="MobiDB-lite"/>
    </source>
</evidence>
<dbReference type="Gene3D" id="3.90.190.10">
    <property type="entry name" value="Protein tyrosine phosphatase superfamily"/>
    <property type="match status" value="1"/>
</dbReference>
<dbReference type="PANTHER" id="PTHR10159">
    <property type="entry name" value="DUAL SPECIFICITY PROTEIN PHOSPHATASE"/>
    <property type="match status" value="1"/>
</dbReference>
<dbReference type="InterPro" id="IPR020422">
    <property type="entry name" value="TYR_PHOSPHATASE_DUAL_dom"/>
</dbReference>
<dbReference type="Proteomes" id="UP000011087">
    <property type="component" value="Unassembled WGS sequence"/>
</dbReference>
<dbReference type="STRING" id="905079.L1INI4"/>
<dbReference type="Pfam" id="PF00782">
    <property type="entry name" value="DSPc"/>
    <property type="match status" value="1"/>
</dbReference>
<organism evidence="8">
    <name type="scientific">Guillardia theta (strain CCMP2712)</name>
    <name type="common">Cryptophyte</name>
    <dbReference type="NCBI Taxonomy" id="905079"/>
    <lineage>
        <taxon>Eukaryota</taxon>
        <taxon>Cryptophyceae</taxon>
        <taxon>Pyrenomonadales</taxon>
        <taxon>Geminigeraceae</taxon>
        <taxon>Guillardia</taxon>
    </lineage>
</organism>
<dbReference type="GO" id="GO:0005737">
    <property type="term" value="C:cytoplasm"/>
    <property type="evidence" value="ECO:0007669"/>
    <property type="project" value="TreeGrafter"/>
</dbReference>
<dbReference type="RefSeq" id="XP_005824345.1">
    <property type="nucleotide sequence ID" value="XM_005824288.1"/>
</dbReference>
<evidence type="ECO:0000259" key="6">
    <source>
        <dbReference type="PROSITE" id="PS50054"/>
    </source>
</evidence>
<dbReference type="HOGENOM" id="CLU_738631_0_0_1"/>
<evidence type="ECO:0000259" key="7">
    <source>
        <dbReference type="PROSITE" id="PS50056"/>
    </source>
</evidence>
<dbReference type="PROSITE" id="PS00383">
    <property type="entry name" value="TYR_PHOSPHATASE_1"/>
    <property type="match status" value="1"/>
</dbReference>
<evidence type="ECO:0000256" key="4">
    <source>
        <dbReference type="ARBA" id="ARBA00022912"/>
    </source>
</evidence>
<evidence type="ECO:0000313" key="9">
    <source>
        <dbReference type="EnsemblProtists" id="EKX37365"/>
    </source>
</evidence>
<reference evidence="8 10" key="1">
    <citation type="journal article" date="2012" name="Nature">
        <title>Algal genomes reveal evolutionary mosaicism and the fate of nucleomorphs.</title>
        <authorList>
            <consortium name="DOE Joint Genome Institute"/>
            <person name="Curtis B.A."/>
            <person name="Tanifuji G."/>
            <person name="Burki F."/>
            <person name="Gruber A."/>
            <person name="Irimia M."/>
            <person name="Maruyama S."/>
            <person name="Arias M.C."/>
            <person name="Ball S.G."/>
            <person name="Gile G.H."/>
            <person name="Hirakawa Y."/>
            <person name="Hopkins J.F."/>
            <person name="Kuo A."/>
            <person name="Rensing S.A."/>
            <person name="Schmutz J."/>
            <person name="Symeonidi A."/>
            <person name="Elias M."/>
            <person name="Eveleigh R.J."/>
            <person name="Herman E.K."/>
            <person name="Klute M.J."/>
            <person name="Nakayama T."/>
            <person name="Obornik M."/>
            <person name="Reyes-Prieto A."/>
            <person name="Armbrust E.V."/>
            <person name="Aves S.J."/>
            <person name="Beiko R.G."/>
            <person name="Coutinho P."/>
            <person name="Dacks J.B."/>
            <person name="Durnford D.G."/>
            <person name="Fast N.M."/>
            <person name="Green B.R."/>
            <person name="Grisdale C.J."/>
            <person name="Hempel F."/>
            <person name="Henrissat B."/>
            <person name="Hoppner M.P."/>
            <person name="Ishida K."/>
            <person name="Kim E."/>
            <person name="Koreny L."/>
            <person name="Kroth P.G."/>
            <person name="Liu Y."/>
            <person name="Malik S.B."/>
            <person name="Maier U.G."/>
            <person name="McRose D."/>
            <person name="Mock T."/>
            <person name="Neilson J.A."/>
            <person name="Onodera N.T."/>
            <person name="Poole A.M."/>
            <person name="Pritham E.J."/>
            <person name="Richards T.A."/>
            <person name="Rocap G."/>
            <person name="Roy S.W."/>
            <person name="Sarai C."/>
            <person name="Schaack S."/>
            <person name="Shirato S."/>
            <person name="Slamovits C.H."/>
            <person name="Spencer D.F."/>
            <person name="Suzuki S."/>
            <person name="Worden A.Z."/>
            <person name="Zauner S."/>
            <person name="Barry K."/>
            <person name="Bell C."/>
            <person name="Bharti A.K."/>
            <person name="Crow J.A."/>
            <person name="Grimwood J."/>
            <person name="Kramer R."/>
            <person name="Lindquist E."/>
            <person name="Lucas S."/>
            <person name="Salamov A."/>
            <person name="McFadden G.I."/>
            <person name="Lane C.E."/>
            <person name="Keeling P.J."/>
            <person name="Gray M.W."/>
            <person name="Grigoriev I.V."/>
            <person name="Archibald J.M."/>
        </authorList>
    </citation>
    <scope>NUCLEOTIDE SEQUENCE</scope>
    <source>
        <strain evidence="8 10">CCMP2712</strain>
    </source>
</reference>
<dbReference type="PROSITE" id="PS50056">
    <property type="entry name" value="TYR_PHOSPHATASE_2"/>
    <property type="match status" value="1"/>
</dbReference>
<accession>L1INI4</accession>
<name>L1INI4_GUITC</name>
<dbReference type="SMART" id="SM00404">
    <property type="entry name" value="PTPc_motif"/>
    <property type="match status" value="1"/>
</dbReference>
<dbReference type="InterPro" id="IPR003595">
    <property type="entry name" value="Tyr_Pase_cat"/>
</dbReference>
<gene>
    <name evidence="8" type="ORF">GUITHDRAFT_116478</name>
</gene>
<keyword evidence="3" id="KW-0378">Hydrolase</keyword>
<evidence type="ECO:0000256" key="1">
    <source>
        <dbReference type="ARBA" id="ARBA00008601"/>
    </source>
</evidence>
<dbReference type="EMBL" id="JH993060">
    <property type="protein sequence ID" value="EKX37365.1"/>
    <property type="molecule type" value="Genomic_DNA"/>
</dbReference>
<dbReference type="GO" id="GO:0043409">
    <property type="term" value="P:negative regulation of MAPK cascade"/>
    <property type="evidence" value="ECO:0007669"/>
    <property type="project" value="TreeGrafter"/>
</dbReference>
<dbReference type="PaxDb" id="55529-EKX37365"/>
<dbReference type="InterPro" id="IPR029021">
    <property type="entry name" value="Prot-tyrosine_phosphatase-like"/>
</dbReference>
<dbReference type="GO" id="GO:0004725">
    <property type="term" value="F:protein tyrosine phosphatase activity"/>
    <property type="evidence" value="ECO:0007669"/>
    <property type="project" value="UniProtKB-EC"/>
</dbReference>
<dbReference type="InterPro" id="IPR000340">
    <property type="entry name" value="Dual-sp_phosphatase_cat-dom"/>
</dbReference>
<evidence type="ECO:0000313" key="8">
    <source>
        <dbReference type="EMBL" id="EKX37365.1"/>
    </source>
</evidence>
<evidence type="ECO:0000256" key="2">
    <source>
        <dbReference type="ARBA" id="ARBA00013064"/>
    </source>
</evidence>
<dbReference type="EC" id="3.1.3.48" evidence="2"/>
<feature type="region of interest" description="Disordered" evidence="5">
    <location>
        <begin position="91"/>
        <end position="123"/>
    </location>
</feature>
<dbReference type="CDD" id="cd14498">
    <property type="entry name" value="DSP"/>
    <property type="match status" value="1"/>
</dbReference>
<dbReference type="KEGG" id="gtt:GUITHDRAFT_116478"/>
<dbReference type="eggNOG" id="KOG1716">
    <property type="taxonomic scope" value="Eukaryota"/>
</dbReference>